<dbReference type="EMBL" id="JAGGKI010000006">
    <property type="protein sequence ID" value="MBP1893697.1"/>
    <property type="molecule type" value="Genomic_DNA"/>
</dbReference>
<protein>
    <submittedName>
        <fullName evidence="2">Uncharacterized protein</fullName>
    </submittedName>
</protein>
<gene>
    <name evidence="2" type="ORF">J2Z18_002800</name>
</gene>
<sequence>MNHGMSAPFKIIALLLGFFVIGPLVVMLLTCLLNFF</sequence>
<keyword evidence="1" id="KW-0472">Membrane</keyword>
<evidence type="ECO:0000256" key="1">
    <source>
        <dbReference type="SAM" id="Phobius"/>
    </source>
</evidence>
<keyword evidence="1" id="KW-0812">Transmembrane</keyword>
<name>A0ABS4FBR3_9BACL</name>
<keyword evidence="1" id="KW-1133">Transmembrane helix</keyword>
<accession>A0ABS4FBR3</accession>
<organism evidence="2 3">
    <name type="scientific">Paenibacillus lactis</name>
    <dbReference type="NCBI Taxonomy" id="228574"/>
    <lineage>
        <taxon>Bacteria</taxon>
        <taxon>Bacillati</taxon>
        <taxon>Bacillota</taxon>
        <taxon>Bacilli</taxon>
        <taxon>Bacillales</taxon>
        <taxon>Paenibacillaceae</taxon>
        <taxon>Paenibacillus</taxon>
    </lineage>
</organism>
<feature type="transmembrane region" description="Helical" evidence="1">
    <location>
        <begin position="12"/>
        <end position="35"/>
    </location>
</feature>
<evidence type="ECO:0000313" key="3">
    <source>
        <dbReference type="Proteomes" id="UP000706926"/>
    </source>
</evidence>
<keyword evidence="3" id="KW-1185">Reference proteome</keyword>
<reference evidence="2 3" key="1">
    <citation type="submission" date="2021-03" db="EMBL/GenBank/DDBJ databases">
        <title>Genomic Encyclopedia of Type Strains, Phase IV (KMG-IV): sequencing the most valuable type-strain genomes for metagenomic binning, comparative biology and taxonomic classification.</title>
        <authorList>
            <person name="Goeker M."/>
        </authorList>
    </citation>
    <scope>NUCLEOTIDE SEQUENCE [LARGE SCALE GENOMIC DNA]</scope>
    <source>
        <strain evidence="2 3">DSM 15596</strain>
    </source>
</reference>
<proteinExistence type="predicted"/>
<dbReference type="Proteomes" id="UP000706926">
    <property type="component" value="Unassembled WGS sequence"/>
</dbReference>
<comment type="caution">
    <text evidence="2">The sequence shown here is derived from an EMBL/GenBank/DDBJ whole genome shotgun (WGS) entry which is preliminary data.</text>
</comment>
<evidence type="ECO:0000313" key="2">
    <source>
        <dbReference type="EMBL" id="MBP1893697.1"/>
    </source>
</evidence>